<proteinExistence type="predicted"/>
<keyword evidence="2" id="KW-1185">Reference proteome</keyword>
<dbReference type="AlphaFoldDB" id="F0GXB3"/>
<evidence type="ECO:0000313" key="1">
    <source>
        <dbReference type="EMBL" id="EGC81527.1"/>
    </source>
</evidence>
<evidence type="ECO:0008006" key="3">
    <source>
        <dbReference type="Google" id="ProtNLM"/>
    </source>
</evidence>
<dbReference type="STRING" id="879305.HMPREF9290_0888"/>
<dbReference type="eggNOG" id="ENOG5033B3W">
    <property type="taxonomic scope" value="Bacteria"/>
</dbReference>
<gene>
    <name evidence="1" type="ORF">HMPREF9290_0888</name>
</gene>
<reference evidence="1 2" key="1">
    <citation type="submission" date="2011-01" db="EMBL/GenBank/DDBJ databases">
        <authorList>
            <person name="Durkin A.S."/>
            <person name="Madupu R."/>
            <person name="Torralba M."/>
            <person name="Gillis M."/>
            <person name="Methe B."/>
            <person name="Sutton G."/>
            <person name="Nelson K.E."/>
        </authorList>
    </citation>
    <scope>NUCLEOTIDE SEQUENCE [LARGE SCALE GENOMIC DNA]</scope>
    <source>
        <strain evidence="1 2">ACS-065-V-Col13</strain>
    </source>
</reference>
<organism evidence="1 2">
    <name type="scientific">Anaerococcus prevotii ACS-065-V-Col13</name>
    <dbReference type="NCBI Taxonomy" id="879305"/>
    <lineage>
        <taxon>Bacteria</taxon>
        <taxon>Bacillati</taxon>
        <taxon>Bacillota</taxon>
        <taxon>Tissierellia</taxon>
        <taxon>Tissierellales</taxon>
        <taxon>Peptoniphilaceae</taxon>
        <taxon>Anaerococcus</taxon>
    </lineage>
</organism>
<evidence type="ECO:0000313" key="2">
    <source>
        <dbReference type="Proteomes" id="UP000005286"/>
    </source>
</evidence>
<sequence length="48" mass="5329">MIYEKRRNVGKLLLLISIAFIIYGAMRGEMDTVLAKAVKLCLECIGIG</sequence>
<dbReference type="InterPro" id="IPR047708">
    <property type="entry name" value="CD1871A-like"/>
</dbReference>
<accession>F0GXB3</accession>
<dbReference type="NCBIfam" id="NF040920">
    <property type="entry name" value="CD1871A_fam"/>
    <property type="match status" value="1"/>
</dbReference>
<protein>
    <recommendedName>
        <fullName evidence="3">Thioredoxin</fullName>
    </recommendedName>
</protein>
<dbReference type="Proteomes" id="UP000005286">
    <property type="component" value="Unassembled WGS sequence"/>
</dbReference>
<dbReference type="RefSeq" id="WP_004835443.1">
    <property type="nucleotide sequence ID" value="NZ_AEXM01000030.1"/>
</dbReference>
<name>F0GXB3_9FIRM</name>
<dbReference type="EMBL" id="AEXM01000030">
    <property type="protein sequence ID" value="EGC81527.1"/>
    <property type="molecule type" value="Genomic_DNA"/>
</dbReference>
<comment type="caution">
    <text evidence="1">The sequence shown here is derived from an EMBL/GenBank/DDBJ whole genome shotgun (WGS) entry which is preliminary data.</text>
</comment>
<dbReference type="PATRIC" id="fig|879305.3.peg.1444"/>